<evidence type="ECO:0000259" key="2">
    <source>
        <dbReference type="Pfam" id="PF13439"/>
    </source>
</evidence>
<organism evidence="3 4">
    <name type="scientific">Winogradskyella aurantia</name>
    <dbReference type="NCBI Taxonomy" id="1915063"/>
    <lineage>
        <taxon>Bacteria</taxon>
        <taxon>Pseudomonadati</taxon>
        <taxon>Bacteroidota</taxon>
        <taxon>Flavobacteriia</taxon>
        <taxon>Flavobacteriales</taxon>
        <taxon>Flavobacteriaceae</taxon>
        <taxon>Winogradskyella</taxon>
    </lineage>
</organism>
<dbReference type="CDD" id="cd03820">
    <property type="entry name" value="GT4_AmsD-like"/>
    <property type="match status" value="1"/>
</dbReference>
<keyword evidence="4" id="KW-1185">Reference proteome</keyword>
<evidence type="ECO:0000259" key="1">
    <source>
        <dbReference type="Pfam" id="PF00534"/>
    </source>
</evidence>
<dbReference type="OrthoDB" id="9811239at2"/>
<accession>A0A265UTA0</accession>
<dbReference type="Proteomes" id="UP000216840">
    <property type="component" value="Unassembled WGS sequence"/>
</dbReference>
<dbReference type="Pfam" id="PF00534">
    <property type="entry name" value="Glycos_transf_1"/>
    <property type="match status" value="1"/>
</dbReference>
<evidence type="ECO:0000313" key="3">
    <source>
        <dbReference type="EMBL" id="OZV68531.1"/>
    </source>
</evidence>
<name>A0A265UTA0_9FLAO</name>
<dbReference type="GO" id="GO:0016757">
    <property type="term" value="F:glycosyltransferase activity"/>
    <property type="evidence" value="ECO:0007669"/>
    <property type="project" value="InterPro"/>
</dbReference>
<proteinExistence type="predicted"/>
<protein>
    <submittedName>
        <fullName evidence="3">Group 1 glycosyl transferase</fullName>
    </submittedName>
</protein>
<dbReference type="Gene3D" id="3.40.50.2000">
    <property type="entry name" value="Glycogen Phosphorylase B"/>
    <property type="match status" value="2"/>
</dbReference>
<evidence type="ECO:0000313" key="4">
    <source>
        <dbReference type="Proteomes" id="UP000216840"/>
    </source>
</evidence>
<feature type="domain" description="Glycosyl transferase family 1" evidence="1">
    <location>
        <begin position="179"/>
        <end position="338"/>
    </location>
</feature>
<dbReference type="AlphaFoldDB" id="A0A265UTA0"/>
<dbReference type="InterPro" id="IPR028098">
    <property type="entry name" value="Glyco_trans_4-like_N"/>
</dbReference>
<dbReference type="SUPFAM" id="SSF53756">
    <property type="entry name" value="UDP-Glycosyltransferase/glycogen phosphorylase"/>
    <property type="match status" value="1"/>
</dbReference>
<sequence length="362" mass="41575">MKIDFIVSSLGGGGAERVVALMVNSLAKNKANEISVITWFGVKDKYELNPSIKRVVLNQNRGIPSHTLRSIFNLFKYYRSKEKRPDIIVSLITLTNLIAILVAKFYQIRIIAQEHNSHLRYMKGREWISKFTKKYVYKRADVLTVLTVFDIEYYKKYGVNVRVMPNPCSFKSLTENMHNRDKTILAVGNLNRYHHKGFDNLINLIAPILQNNLDWNLKIAGAGNDGMRYLNNLVDKHNLNSQIVFTGFVNNISDLMYQSSIFILSSRFEGLPMVLLEAMSQGMTCISFDCKTGPSDIIKDNVNGLLIKDQDLKEMQLGLNKLIKNEQLRKRLSSNAIKSIENFDIEVITEQYESLFNEIIEY</sequence>
<comment type="caution">
    <text evidence="3">The sequence shown here is derived from an EMBL/GenBank/DDBJ whole genome shotgun (WGS) entry which is preliminary data.</text>
</comment>
<dbReference type="PANTHER" id="PTHR12526:SF630">
    <property type="entry name" value="GLYCOSYLTRANSFERASE"/>
    <property type="match status" value="1"/>
</dbReference>
<dbReference type="RefSeq" id="WP_094968296.1">
    <property type="nucleotide sequence ID" value="NZ_NGJN01000004.1"/>
</dbReference>
<dbReference type="PANTHER" id="PTHR12526">
    <property type="entry name" value="GLYCOSYLTRANSFERASE"/>
    <property type="match status" value="1"/>
</dbReference>
<dbReference type="InterPro" id="IPR001296">
    <property type="entry name" value="Glyco_trans_1"/>
</dbReference>
<keyword evidence="3" id="KW-0808">Transferase</keyword>
<dbReference type="Pfam" id="PF13439">
    <property type="entry name" value="Glyco_transf_4"/>
    <property type="match status" value="1"/>
</dbReference>
<feature type="domain" description="Glycosyltransferase subfamily 4-like N-terminal" evidence="2">
    <location>
        <begin position="13"/>
        <end position="167"/>
    </location>
</feature>
<gene>
    <name evidence="3" type="ORF">CA834_08640</name>
</gene>
<reference evidence="3 4" key="1">
    <citation type="submission" date="2017-05" db="EMBL/GenBank/DDBJ databases">
        <title>The draft genome sequence of Idiomarina salinarum WNB302.</title>
        <authorList>
            <person name="Sun Y."/>
            <person name="Chen B."/>
            <person name="Du Z."/>
        </authorList>
    </citation>
    <scope>NUCLEOTIDE SEQUENCE [LARGE SCALE GENOMIC DNA]</scope>
    <source>
        <strain evidence="3 4">WNB302</strain>
    </source>
</reference>
<dbReference type="EMBL" id="NGJN01000004">
    <property type="protein sequence ID" value="OZV68531.1"/>
    <property type="molecule type" value="Genomic_DNA"/>
</dbReference>